<dbReference type="STRING" id="671143.DAMO_1745"/>
<evidence type="ECO:0000313" key="2">
    <source>
        <dbReference type="Proteomes" id="UP000006898"/>
    </source>
</evidence>
<protein>
    <submittedName>
        <fullName evidence="1">Uncharacterized protein</fullName>
    </submittedName>
</protein>
<gene>
    <name evidence="1" type="ORF">DAMO_1745</name>
</gene>
<evidence type="ECO:0000313" key="1">
    <source>
        <dbReference type="EMBL" id="CBE68803.1"/>
    </source>
</evidence>
<dbReference type="AlphaFoldDB" id="D5MGC2"/>
<dbReference type="EMBL" id="FP565575">
    <property type="protein sequence ID" value="CBE68803.1"/>
    <property type="molecule type" value="Genomic_DNA"/>
</dbReference>
<organism evidence="1 2">
    <name type="scientific">Methylomirabilis oxygeniifera</name>
    <dbReference type="NCBI Taxonomy" id="671143"/>
    <lineage>
        <taxon>Bacteria</taxon>
        <taxon>Candidatus Methylomirabilota</taxon>
        <taxon>Candidatus Methylomirabilia</taxon>
        <taxon>Candidatus Methylomirabilales</taxon>
        <taxon>Candidatus Methylomirabilaceae</taxon>
        <taxon>Candidatus Methylomirabilis</taxon>
    </lineage>
</organism>
<proteinExistence type="predicted"/>
<accession>D5MGC2</accession>
<sequence>MSDSGWIFTGVFTVDPAERRSRRPKGWDRWTACSRALKWELSAEVGVNPLRVHPPRLAPGQFIGHSD</sequence>
<reference evidence="1 2" key="1">
    <citation type="journal article" date="2010" name="Nature">
        <title>Nitrite-driven anaerobic methane oxidation by oxygenic bacteria.</title>
        <authorList>
            <person name="Ettwig K.F."/>
            <person name="Butler M.K."/>
            <person name="Le Paslier D."/>
            <person name="Pelletier E."/>
            <person name="Mangenot S."/>
            <person name="Kuypers M.M.M."/>
            <person name="Schreiber F."/>
            <person name="Dutilh B.E."/>
            <person name="Zedelius J."/>
            <person name="de Beer D."/>
            <person name="Gloerich J."/>
            <person name="Wessels H.J.C.T."/>
            <person name="van Allen T."/>
            <person name="Luesken F."/>
            <person name="Wu M."/>
            <person name="van de Pas-Schoonen K.T."/>
            <person name="Op den Camp H.J.M."/>
            <person name="Janssen-Megens E.M."/>
            <person name="Francoijs K-J."/>
            <person name="Stunnenberg H."/>
            <person name="Weissenbach J."/>
            <person name="Jetten M.S.M."/>
            <person name="Strous M."/>
        </authorList>
    </citation>
    <scope>NUCLEOTIDE SEQUENCE [LARGE SCALE GENOMIC DNA]</scope>
</reference>
<dbReference type="Proteomes" id="UP000006898">
    <property type="component" value="Chromosome"/>
</dbReference>
<dbReference type="KEGG" id="mox:DAMO_1745"/>
<name>D5MGC2_METO1</name>
<dbReference type="HOGENOM" id="CLU_2804452_0_0_0"/>